<keyword evidence="3" id="KW-0813">Transport</keyword>
<feature type="transmembrane region" description="Helical" evidence="10">
    <location>
        <begin position="46"/>
        <end position="69"/>
    </location>
</feature>
<dbReference type="GO" id="GO:0005261">
    <property type="term" value="F:monoatomic cation channel activity"/>
    <property type="evidence" value="ECO:0007669"/>
    <property type="project" value="TreeGrafter"/>
</dbReference>
<protein>
    <submittedName>
        <fullName evidence="11">Uncharacterized protein</fullName>
    </submittedName>
</protein>
<proteinExistence type="inferred from homology"/>
<dbReference type="GO" id="GO:1904669">
    <property type="term" value="P:ATP export"/>
    <property type="evidence" value="ECO:0007669"/>
    <property type="project" value="UniProtKB-ARBA"/>
</dbReference>
<evidence type="ECO:0000256" key="4">
    <source>
        <dbReference type="ARBA" id="ARBA00022692"/>
    </source>
</evidence>
<dbReference type="Pfam" id="PF14798">
    <property type="entry name" value="Ca_hom_mod"/>
    <property type="match status" value="1"/>
</dbReference>
<evidence type="ECO:0000256" key="3">
    <source>
        <dbReference type="ARBA" id="ARBA00022448"/>
    </source>
</evidence>
<gene>
    <name evidence="11" type="ORF">MATL_G00177850</name>
</gene>
<keyword evidence="6" id="KW-0406">Ion transport</keyword>
<keyword evidence="4 10" id="KW-0812">Transmembrane</keyword>
<dbReference type="InterPro" id="IPR029569">
    <property type="entry name" value="CALHM"/>
</dbReference>
<comment type="subcellular location">
    <subcellularLocation>
        <location evidence="1">Membrane</location>
        <topology evidence="1">Multi-pass membrane protein</topology>
    </subcellularLocation>
</comment>
<reference evidence="11" key="1">
    <citation type="submission" date="2021-01" db="EMBL/GenBank/DDBJ databases">
        <authorList>
            <person name="Zahm M."/>
            <person name="Roques C."/>
            <person name="Cabau C."/>
            <person name="Klopp C."/>
            <person name="Donnadieu C."/>
            <person name="Jouanno E."/>
            <person name="Lampietro C."/>
            <person name="Louis A."/>
            <person name="Herpin A."/>
            <person name="Echchiki A."/>
            <person name="Berthelot C."/>
            <person name="Parey E."/>
            <person name="Roest-Crollius H."/>
            <person name="Braasch I."/>
            <person name="Postlethwait J."/>
            <person name="Bobe J."/>
            <person name="Montfort J."/>
            <person name="Bouchez O."/>
            <person name="Begum T."/>
            <person name="Mejri S."/>
            <person name="Adams A."/>
            <person name="Chen W.-J."/>
            <person name="Guiguen Y."/>
        </authorList>
    </citation>
    <scope>NUCLEOTIDE SEQUENCE</scope>
    <source>
        <strain evidence="11">YG-15Mar2019-1</strain>
        <tissue evidence="11">Brain</tissue>
    </source>
</reference>
<evidence type="ECO:0000256" key="7">
    <source>
        <dbReference type="ARBA" id="ARBA00023136"/>
    </source>
</evidence>
<dbReference type="PANTHER" id="PTHR32261">
    <property type="entry name" value="CALCIUM HOMEOSTASIS MODULATOR PROTEIN"/>
    <property type="match status" value="1"/>
</dbReference>
<dbReference type="EMBL" id="JAFDVH010000015">
    <property type="protein sequence ID" value="KAG7463547.1"/>
    <property type="molecule type" value="Genomic_DNA"/>
</dbReference>
<feature type="transmembrane region" description="Helical" evidence="10">
    <location>
        <begin position="12"/>
        <end position="34"/>
    </location>
</feature>
<feature type="transmembrane region" description="Helical" evidence="10">
    <location>
        <begin position="156"/>
        <end position="175"/>
    </location>
</feature>
<evidence type="ECO:0000256" key="9">
    <source>
        <dbReference type="SAM" id="MobiDB-lite"/>
    </source>
</evidence>
<sequence>MHDFHLQSKLLLKLVTAGGAVAILAFFIAFQYIFRLDFVCPCDPVRNVPFCTLYLLLPFCIMSLVLVLIDPRCTRICRFHLCRRNCWPSMGRCFLMAMCAGSLWVITALIDGDWFVCLMTTNNSVGGPLQIPCLDEHSLTSEQRVVLNHYLNLSRVIGLGGILVIAVLWSVLSCVTHRHKSYYKSLYEEYLEEQTEAVLKERLRELAKEKAEEICTPMIEILRRPGEEGNLIDMVWVEISNAQFYQTCSPSPLLQGGRGDSAQGELSEESARLVEES</sequence>
<evidence type="ECO:0000256" key="1">
    <source>
        <dbReference type="ARBA" id="ARBA00004141"/>
    </source>
</evidence>
<accession>A0A9D3T221</accession>
<keyword evidence="5 10" id="KW-1133">Transmembrane helix</keyword>
<keyword evidence="8" id="KW-0407">Ion channel</keyword>
<evidence type="ECO:0000256" key="8">
    <source>
        <dbReference type="ARBA" id="ARBA00023303"/>
    </source>
</evidence>
<name>A0A9D3T221_MEGAT</name>
<dbReference type="OrthoDB" id="8813775at2759"/>
<comment type="similarity">
    <text evidence="2">Belongs to the CALHM family.</text>
</comment>
<evidence type="ECO:0000256" key="2">
    <source>
        <dbReference type="ARBA" id="ARBA00008497"/>
    </source>
</evidence>
<feature type="transmembrane region" description="Helical" evidence="10">
    <location>
        <begin position="90"/>
        <end position="110"/>
    </location>
</feature>
<dbReference type="PANTHER" id="PTHR32261:SF1">
    <property type="entry name" value="CALCIUM HOMEOSTASIS MODULATOR PROTEIN"/>
    <property type="match status" value="1"/>
</dbReference>
<evidence type="ECO:0000256" key="5">
    <source>
        <dbReference type="ARBA" id="ARBA00022989"/>
    </source>
</evidence>
<evidence type="ECO:0000313" key="11">
    <source>
        <dbReference type="EMBL" id="KAG7463547.1"/>
    </source>
</evidence>
<organism evidence="11 12">
    <name type="scientific">Megalops atlanticus</name>
    <name type="common">Tarpon</name>
    <name type="synonym">Clupea gigantea</name>
    <dbReference type="NCBI Taxonomy" id="7932"/>
    <lineage>
        <taxon>Eukaryota</taxon>
        <taxon>Metazoa</taxon>
        <taxon>Chordata</taxon>
        <taxon>Craniata</taxon>
        <taxon>Vertebrata</taxon>
        <taxon>Euteleostomi</taxon>
        <taxon>Actinopterygii</taxon>
        <taxon>Neopterygii</taxon>
        <taxon>Teleostei</taxon>
        <taxon>Elopiformes</taxon>
        <taxon>Megalopidae</taxon>
        <taxon>Megalops</taxon>
    </lineage>
</organism>
<feature type="region of interest" description="Disordered" evidence="9">
    <location>
        <begin position="255"/>
        <end position="277"/>
    </location>
</feature>
<dbReference type="GO" id="GO:0005886">
    <property type="term" value="C:plasma membrane"/>
    <property type="evidence" value="ECO:0007669"/>
    <property type="project" value="TreeGrafter"/>
</dbReference>
<evidence type="ECO:0000313" key="12">
    <source>
        <dbReference type="Proteomes" id="UP001046870"/>
    </source>
</evidence>
<comment type="caution">
    <text evidence="11">The sequence shown here is derived from an EMBL/GenBank/DDBJ whole genome shotgun (WGS) entry which is preliminary data.</text>
</comment>
<dbReference type="Proteomes" id="UP001046870">
    <property type="component" value="Chromosome 15"/>
</dbReference>
<keyword evidence="12" id="KW-1185">Reference proteome</keyword>
<evidence type="ECO:0000256" key="6">
    <source>
        <dbReference type="ARBA" id="ARBA00023065"/>
    </source>
</evidence>
<dbReference type="AlphaFoldDB" id="A0A9D3T221"/>
<keyword evidence="7 10" id="KW-0472">Membrane</keyword>
<evidence type="ECO:0000256" key="10">
    <source>
        <dbReference type="SAM" id="Phobius"/>
    </source>
</evidence>